<dbReference type="EMBL" id="QPJI01000016">
    <property type="protein sequence ID" value="RCW64007.1"/>
    <property type="molecule type" value="Genomic_DNA"/>
</dbReference>
<accession>A0A368XC34</accession>
<comment type="caution">
    <text evidence="1">The sequence shown here is derived from an EMBL/GenBank/DDBJ whole genome shotgun (WGS) entry which is preliminary data.</text>
</comment>
<organism evidence="1 2">
    <name type="scientific">Marinobacter nauticus</name>
    <name type="common">Marinobacter hydrocarbonoclasticus</name>
    <name type="synonym">Marinobacter aquaeolei</name>
    <dbReference type="NCBI Taxonomy" id="2743"/>
    <lineage>
        <taxon>Bacteria</taxon>
        <taxon>Pseudomonadati</taxon>
        <taxon>Pseudomonadota</taxon>
        <taxon>Gammaproteobacteria</taxon>
        <taxon>Pseudomonadales</taxon>
        <taxon>Marinobacteraceae</taxon>
        <taxon>Marinobacter</taxon>
    </lineage>
</organism>
<sequence length="108" mass="12202">MIQKKKTHVLAHTHQYGTTRYLFVPPEGFEVPYGSYFGGGEGSDGTDYPELMALVSFMNVDYEPEKGETIDVAEMDETVHEPTLRQLQKLIRQEQMLERSASTSGAEE</sequence>
<proteinExistence type="predicted"/>
<reference evidence="1 2" key="1">
    <citation type="submission" date="2018-07" db="EMBL/GenBank/DDBJ databases">
        <title>Freshwater and sediment microbial communities from various areas in North America, analyzing microbe dynamics in response to fracking.</title>
        <authorList>
            <person name="Lamendella R."/>
        </authorList>
    </citation>
    <scope>NUCLEOTIDE SEQUENCE [LARGE SCALE GENOMIC DNA]</scope>
    <source>
        <strain evidence="1 2">105B</strain>
    </source>
</reference>
<protein>
    <submittedName>
        <fullName evidence="1">Uncharacterized protein</fullName>
    </submittedName>
</protein>
<dbReference type="RefSeq" id="WP_114435126.1">
    <property type="nucleotide sequence ID" value="NZ_QPJI01000016.1"/>
</dbReference>
<gene>
    <name evidence="1" type="ORF">DET61_11648</name>
</gene>
<evidence type="ECO:0000313" key="2">
    <source>
        <dbReference type="Proteomes" id="UP000253647"/>
    </source>
</evidence>
<dbReference type="Proteomes" id="UP000253647">
    <property type="component" value="Unassembled WGS sequence"/>
</dbReference>
<evidence type="ECO:0000313" key="1">
    <source>
        <dbReference type="EMBL" id="RCW64007.1"/>
    </source>
</evidence>
<name>A0A368XC34_MARNT</name>
<dbReference type="AlphaFoldDB" id="A0A368XC34"/>